<dbReference type="AlphaFoldDB" id="A0A5N6KYY1"/>
<dbReference type="EMBL" id="VIBQ01000017">
    <property type="protein sequence ID" value="KAB8360866.1"/>
    <property type="molecule type" value="Genomic_DNA"/>
</dbReference>
<dbReference type="OrthoDB" id="374045at2759"/>
<gene>
    <name evidence="3" type="ORF">FH972_024600</name>
</gene>
<feature type="region of interest" description="Disordered" evidence="1">
    <location>
        <begin position="298"/>
        <end position="348"/>
    </location>
</feature>
<dbReference type="PANTHER" id="PTHR12112:SF39">
    <property type="entry name" value="EG:152A3.5 PROTEIN (FBGN0003116_PN PROTEIN)"/>
    <property type="match status" value="1"/>
</dbReference>
<dbReference type="SMART" id="SM01131">
    <property type="entry name" value="DHHA2"/>
    <property type="match status" value="1"/>
</dbReference>
<feature type="domain" description="DHHA2" evidence="2">
    <location>
        <begin position="464"/>
        <end position="611"/>
    </location>
</feature>
<evidence type="ECO:0000259" key="2">
    <source>
        <dbReference type="SMART" id="SM01131"/>
    </source>
</evidence>
<dbReference type="GO" id="GO:0005737">
    <property type="term" value="C:cytoplasm"/>
    <property type="evidence" value="ECO:0007669"/>
    <property type="project" value="InterPro"/>
</dbReference>
<comment type="caution">
    <text evidence="3">The sequence shown here is derived from an EMBL/GenBank/DDBJ whole genome shotgun (WGS) entry which is preliminary data.</text>
</comment>
<dbReference type="Gene3D" id="3.10.310.20">
    <property type="entry name" value="DHHA2 domain"/>
    <property type="match status" value="1"/>
</dbReference>
<reference evidence="3 4" key="1">
    <citation type="submission" date="2019-06" db="EMBL/GenBank/DDBJ databases">
        <title>A chromosomal-level reference genome of Carpinus fangiana (Coryloideae, Betulaceae).</title>
        <authorList>
            <person name="Yang X."/>
            <person name="Wang Z."/>
            <person name="Zhang L."/>
            <person name="Hao G."/>
            <person name="Liu J."/>
            <person name="Yang Y."/>
        </authorList>
    </citation>
    <scope>NUCLEOTIDE SEQUENCE [LARGE SCALE GENOMIC DNA]</scope>
    <source>
        <strain evidence="3">Cfa_2016G</strain>
        <tissue evidence="3">Leaf</tissue>
    </source>
</reference>
<dbReference type="Gene3D" id="3.90.1640.10">
    <property type="entry name" value="inorganic pyrophosphatase (n-terminal core)"/>
    <property type="match status" value="1"/>
</dbReference>
<dbReference type="InterPro" id="IPR038763">
    <property type="entry name" value="DHH_sf"/>
</dbReference>
<accession>A0A5N6KYY1</accession>
<dbReference type="Proteomes" id="UP000327013">
    <property type="component" value="Unassembled WGS sequence"/>
</dbReference>
<proteinExistence type="predicted"/>
<sequence length="612" mass="68347">MAGNSNDERNNEGETNPFVTFRRFADEQISAALQTLDNPLAMLRDAQLHRAFQDRQDDVWDRLERAFERSMNPERKQIDRMDNDVHEPQTHPSIKARDTTSCPIFSPQERLARDEEALDKGQFVSRPGRAETGSWTRDGMGLAWNLDFFDTSPYSPLKLEQERGLSKSDINWRHAFEDLLVLDAADDAYTLSSRAQRDTALDRMPGRQWKALLLQSGLLSTQGSWQEAFIGSPLGALSQMLKELHGAQPQLPQNEYEFYEGMAAREGSDSTMKEVLQSVAREDAGHLQQRPSILSTFTKTERRLLPDGSTTTRTVLQRRFSDGTEENEETSDSTPPTQARDVSSKPSQAIPSIAAELEEKKDKSGGWFCLVALHFAGAWDELTAAASDSRIAGGQDDAYSAVDDAAARRAWDVSLAKLAFGPVLVDTRNLGDPDKVTEWDVKAATMLEARVWGKEPRWEREPYWKALSKAKKNLGGLTVEEVLRKDYKEYEGQGGQLLGIASVVKSVAWLKEEAKGDLLGEMTRFREERGLATFVVGTHFSEKGSKGRRELVVLGDLVSKIDGSAKEELGLDKSEHEGDVAVEGGVPFKVWEQLKVEKSRKQTAPLLRGLMA</sequence>
<dbReference type="Pfam" id="PF02833">
    <property type="entry name" value="DHHA2"/>
    <property type="match status" value="1"/>
</dbReference>
<dbReference type="GO" id="GO:0004309">
    <property type="term" value="F:exopolyphosphatase activity"/>
    <property type="evidence" value="ECO:0007669"/>
    <property type="project" value="TreeGrafter"/>
</dbReference>
<protein>
    <recommendedName>
        <fullName evidence="2">DHHA2 domain-containing protein</fullName>
    </recommendedName>
</protein>
<dbReference type="SUPFAM" id="SSF64182">
    <property type="entry name" value="DHH phosphoesterases"/>
    <property type="match status" value="1"/>
</dbReference>
<dbReference type="PANTHER" id="PTHR12112">
    <property type="entry name" value="BNIP - RELATED"/>
    <property type="match status" value="1"/>
</dbReference>
<organism evidence="3 4">
    <name type="scientific">Carpinus fangiana</name>
    <dbReference type="NCBI Taxonomy" id="176857"/>
    <lineage>
        <taxon>Eukaryota</taxon>
        <taxon>Viridiplantae</taxon>
        <taxon>Streptophyta</taxon>
        <taxon>Embryophyta</taxon>
        <taxon>Tracheophyta</taxon>
        <taxon>Spermatophyta</taxon>
        <taxon>Magnoliopsida</taxon>
        <taxon>eudicotyledons</taxon>
        <taxon>Gunneridae</taxon>
        <taxon>Pentapetalae</taxon>
        <taxon>rosids</taxon>
        <taxon>fabids</taxon>
        <taxon>Fagales</taxon>
        <taxon>Betulaceae</taxon>
        <taxon>Carpinus</taxon>
    </lineage>
</organism>
<evidence type="ECO:0000313" key="4">
    <source>
        <dbReference type="Proteomes" id="UP000327013"/>
    </source>
</evidence>
<keyword evidence="4" id="KW-1185">Reference proteome</keyword>
<feature type="compositionally biased region" description="Polar residues" evidence="1">
    <location>
        <begin position="332"/>
        <end position="348"/>
    </location>
</feature>
<dbReference type="InterPro" id="IPR004097">
    <property type="entry name" value="DHHA2"/>
</dbReference>
<evidence type="ECO:0000313" key="3">
    <source>
        <dbReference type="EMBL" id="KAB8360866.1"/>
    </source>
</evidence>
<evidence type="ECO:0000256" key="1">
    <source>
        <dbReference type="SAM" id="MobiDB-lite"/>
    </source>
</evidence>
<name>A0A5N6KYY1_9ROSI</name>
<dbReference type="InterPro" id="IPR038222">
    <property type="entry name" value="DHHA2_dom_sf"/>
</dbReference>